<dbReference type="Pfam" id="PF12697">
    <property type="entry name" value="Abhydrolase_6"/>
    <property type="match status" value="1"/>
</dbReference>
<dbReference type="PRINTS" id="PR00111">
    <property type="entry name" value="ABHYDROLASE"/>
</dbReference>
<dbReference type="EMBL" id="BMQA01000087">
    <property type="protein sequence ID" value="GGJ65636.1"/>
    <property type="molecule type" value="Genomic_DNA"/>
</dbReference>
<dbReference type="InterPro" id="IPR050471">
    <property type="entry name" value="AB_hydrolase"/>
</dbReference>
<dbReference type="Gene3D" id="3.40.50.1820">
    <property type="entry name" value="alpha/beta hydrolase"/>
    <property type="match status" value="1"/>
</dbReference>
<sequence length="230" mass="24528">MTLPLVLVPALASDDRLWQPVVERLGDSVTTHIIQGIGDSIEAMADRILDEAPDQFCLAGISMGGYVSLEIALRATNRVRALALLNTSAIAAPPARRENSLKAIALVESGQFEATARHISGAVAPGRPDVTAVAQAMALELGPDVFKAQQQAVAGRRDRRTEIERISVPTLVLGGDRDLITPFELSKELAALIPDADLVELDGIGHLSTLEDPDRVASSITRWLNRGDAS</sequence>
<dbReference type="GO" id="GO:0016787">
    <property type="term" value="F:hydrolase activity"/>
    <property type="evidence" value="ECO:0007669"/>
    <property type="project" value="UniProtKB-KW"/>
</dbReference>
<accession>A0A917P7L6</accession>
<dbReference type="AlphaFoldDB" id="A0A917P7L6"/>
<feature type="domain" description="AB hydrolase-1" evidence="1">
    <location>
        <begin position="42"/>
        <end position="217"/>
    </location>
</feature>
<evidence type="ECO:0000313" key="2">
    <source>
        <dbReference type="EMBL" id="GGJ65636.1"/>
    </source>
</evidence>
<dbReference type="InterPro" id="IPR000073">
    <property type="entry name" value="AB_hydrolase_1"/>
</dbReference>
<dbReference type="RefSeq" id="WP_189317115.1">
    <property type="nucleotide sequence ID" value="NZ_BMQA01000087.1"/>
</dbReference>
<name>A0A917P7L6_9ACTN</name>
<evidence type="ECO:0000259" key="1">
    <source>
        <dbReference type="Pfam" id="PF12697"/>
    </source>
</evidence>
<reference evidence="2" key="1">
    <citation type="journal article" date="2014" name="Int. J. Syst. Evol. Microbiol.">
        <title>Complete genome sequence of Corynebacterium casei LMG S-19264T (=DSM 44701T), isolated from a smear-ripened cheese.</title>
        <authorList>
            <consortium name="US DOE Joint Genome Institute (JGI-PGF)"/>
            <person name="Walter F."/>
            <person name="Albersmeier A."/>
            <person name="Kalinowski J."/>
            <person name="Ruckert C."/>
        </authorList>
    </citation>
    <scope>NUCLEOTIDE SEQUENCE</scope>
    <source>
        <strain evidence="2">JCM 3086</strain>
    </source>
</reference>
<proteinExistence type="predicted"/>
<dbReference type="PANTHER" id="PTHR43433">
    <property type="entry name" value="HYDROLASE, ALPHA/BETA FOLD FAMILY PROTEIN"/>
    <property type="match status" value="1"/>
</dbReference>
<dbReference type="InterPro" id="IPR029058">
    <property type="entry name" value="AB_hydrolase_fold"/>
</dbReference>
<keyword evidence="2" id="KW-0378">Hydrolase</keyword>
<dbReference type="SUPFAM" id="SSF53474">
    <property type="entry name" value="alpha/beta-Hydrolases"/>
    <property type="match status" value="1"/>
</dbReference>
<reference evidence="2" key="2">
    <citation type="submission" date="2020-09" db="EMBL/GenBank/DDBJ databases">
        <authorList>
            <person name="Sun Q."/>
            <person name="Ohkuma M."/>
        </authorList>
    </citation>
    <scope>NUCLEOTIDE SEQUENCE</scope>
    <source>
        <strain evidence="2">JCM 3086</strain>
    </source>
</reference>
<protein>
    <submittedName>
        <fullName evidence="2">Alpha/beta hydrolase</fullName>
    </submittedName>
</protein>
<gene>
    <name evidence="2" type="ORF">GCM10010121_090340</name>
</gene>
<dbReference type="PANTHER" id="PTHR43433:SF4">
    <property type="entry name" value="NON-HEME CHLOROPEROXIDASE-RELATED"/>
    <property type="match status" value="1"/>
</dbReference>
<comment type="caution">
    <text evidence="2">The sequence shown here is derived from an EMBL/GenBank/DDBJ whole genome shotgun (WGS) entry which is preliminary data.</text>
</comment>
<dbReference type="Proteomes" id="UP000657574">
    <property type="component" value="Unassembled WGS sequence"/>
</dbReference>
<evidence type="ECO:0000313" key="3">
    <source>
        <dbReference type="Proteomes" id="UP000657574"/>
    </source>
</evidence>
<organism evidence="2 3">
    <name type="scientific">Streptomyces brasiliensis</name>
    <dbReference type="NCBI Taxonomy" id="1954"/>
    <lineage>
        <taxon>Bacteria</taxon>
        <taxon>Bacillati</taxon>
        <taxon>Actinomycetota</taxon>
        <taxon>Actinomycetes</taxon>
        <taxon>Kitasatosporales</taxon>
        <taxon>Streptomycetaceae</taxon>
        <taxon>Streptomyces</taxon>
    </lineage>
</organism>
<keyword evidence="3" id="KW-1185">Reference proteome</keyword>